<dbReference type="OrthoDB" id="3561737at2759"/>
<organism evidence="2 3">
    <name type="scientific">Didymosphaeria variabile</name>
    <dbReference type="NCBI Taxonomy" id="1932322"/>
    <lineage>
        <taxon>Eukaryota</taxon>
        <taxon>Fungi</taxon>
        <taxon>Dikarya</taxon>
        <taxon>Ascomycota</taxon>
        <taxon>Pezizomycotina</taxon>
        <taxon>Dothideomycetes</taxon>
        <taxon>Pleosporomycetidae</taxon>
        <taxon>Pleosporales</taxon>
        <taxon>Massarineae</taxon>
        <taxon>Didymosphaeriaceae</taxon>
        <taxon>Didymosphaeria</taxon>
    </lineage>
</organism>
<gene>
    <name evidence="2" type="ORF">N0V89_011229</name>
</gene>
<feature type="compositionally biased region" description="Basic and acidic residues" evidence="1">
    <location>
        <begin position="137"/>
        <end position="151"/>
    </location>
</feature>
<accession>A0A9W8XCP8</accession>
<sequence length="164" mass="18482">MTIFANLSRADRLGALHSNSSIDVAPPPSQGVPVPIHSVRSAEAPIQPEPVKPASEKSVMFDLQPEERVFTPEGEGGKGPERSRDREYERERERESGRDGGRRKDRERDRHRDRDRGRRDESPDDTSDSDATIELPPRFDERGAVRDDDPLASKLESVLNGLFR</sequence>
<feature type="region of interest" description="Disordered" evidence="1">
    <location>
        <begin position="18"/>
        <end position="151"/>
    </location>
</feature>
<name>A0A9W8XCP8_9PLEO</name>
<dbReference type="GeneID" id="80914759"/>
<evidence type="ECO:0000313" key="3">
    <source>
        <dbReference type="Proteomes" id="UP001140513"/>
    </source>
</evidence>
<comment type="caution">
    <text evidence="2">The sequence shown here is derived from an EMBL/GenBank/DDBJ whole genome shotgun (WGS) entry which is preliminary data.</text>
</comment>
<reference evidence="2" key="1">
    <citation type="submission" date="2022-10" db="EMBL/GenBank/DDBJ databases">
        <title>Tapping the CABI collections for fungal endophytes: first genome assemblies for Collariella, Neodidymelliopsis, Ascochyta clinopodiicola, Didymella pomorum, Didymosphaeria variabile, Neocosmospora piperis and Neocucurbitaria cava.</title>
        <authorList>
            <person name="Hill R."/>
        </authorList>
    </citation>
    <scope>NUCLEOTIDE SEQUENCE</scope>
    <source>
        <strain evidence="2">IMI 356815</strain>
    </source>
</reference>
<dbReference type="Proteomes" id="UP001140513">
    <property type="component" value="Unassembled WGS sequence"/>
</dbReference>
<dbReference type="EMBL" id="JAPEUX010000008">
    <property type="protein sequence ID" value="KAJ4347289.1"/>
    <property type="molecule type" value="Genomic_DNA"/>
</dbReference>
<evidence type="ECO:0000256" key="1">
    <source>
        <dbReference type="SAM" id="MobiDB-lite"/>
    </source>
</evidence>
<keyword evidence="3" id="KW-1185">Reference proteome</keyword>
<protein>
    <submittedName>
        <fullName evidence="2">Uncharacterized protein</fullName>
    </submittedName>
</protein>
<feature type="compositionally biased region" description="Basic and acidic residues" evidence="1">
    <location>
        <begin position="65"/>
        <end position="121"/>
    </location>
</feature>
<proteinExistence type="predicted"/>
<dbReference type="RefSeq" id="XP_056067089.1">
    <property type="nucleotide sequence ID" value="XM_056219962.1"/>
</dbReference>
<dbReference type="AlphaFoldDB" id="A0A9W8XCP8"/>
<evidence type="ECO:0000313" key="2">
    <source>
        <dbReference type="EMBL" id="KAJ4347289.1"/>
    </source>
</evidence>